<dbReference type="AlphaFoldDB" id="A0AAV5VC79"/>
<protein>
    <submittedName>
        <fullName evidence="1">Uncharacterized protein</fullName>
    </submittedName>
</protein>
<comment type="caution">
    <text evidence="1">The sequence shown here is derived from an EMBL/GenBank/DDBJ whole genome shotgun (WGS) entry which is preliminary data.</text>
</comment>
<accession>A0AAV5VC79</accession>
<evidence type="ECO:0000313" key="1">
    <source>
        <dbReference type="EMBL" id="GMT16150.1"/>
    </source>
</evidence>
<sequence>IEQNSNWRATSDDVYNKLLPEMLLGEMLGEFPPLKISEDSWTKPKDLGEKVLLKWNPRKCLTIVINMDSSNYSTISKSAIDFSAMPIVFVVTYSLFCRF</sequence>
<dbReference type="Proteomes" id="UP001432322">
    <property type="component" value="Unassembled WGS sequence"/>
</dbReference>
<organism evidence="1 2">
    <name type="scientific">Pristionchus fissidentatus</name>
    <dbReference type="NCBI Taxonomy" id="1538716"/>
    <lineage>
        <taxon>Eukaryota</taxon>
        <taxon>Metazoa</taxon>
        <taxon>Ecdysozoa</taxon>
        <taxon>Nematoda</taxon>
        <taxon>Chromadorea</taxon>
        <taxon>Rhabditida</taxon>
        <taxon>Rhabditina</taxon>
        <taxon>Diplogasteromorpha</taxon>
        <taxon>Diplogasteroidea</taxon>
        <taxon>Neodiplogasteridae</taxon>
        <taxon>Pristionchus</taxon>
    </lineage>
</organism>
<feature type="non-terminal residue" evidence="1">
    <location>
        <position position="1"/>
    </location>
</feature>
<proteinExistence type="predicted"/>
<keyword evidence="2" id="KW-1185">Reference proteome</keyword>
<reference evidence="1" key="1">
    <citation type="submission" date="2023-10" db="EMBL/GenBank/DDBJ databases">
        <title>Genome assembly of Pristionchus species.</title>
        <authorList>
            <person name="Yoshida K."/>
            <person name="Sommer R.J."/>
        </authorList>
    </citation>
    <scope>NUCLEOTIDE SEQUENCE</scope>
    <source>
        <strain evidence="1">RS5133</strain>
    </source>
</reference>
<evidence type="ECO:0000313" key="2">
    <source>
        <dbReference type="Proteomes" id="UP001432322"/>
    </source>
</evidence>
<name>A0AAV5VC79_9BILA</name>
<dbReference type="EMBL" id="BTSY01000002">
    <property type="protein sequence ID" value="GMT16150.1"/>
    <property type="molecule type" value="Genomic_DNA"/>
</dbReference>
<gene>
    <name evidence="1" type="ORF">PFISCL1PPCAC_7447</name>
</gene>